<dbReference type="AlphaFoldDB" id="A0A387BAH3"/>
<evidence type="ECO:0000313" key="7">
    <source>
        <dbReference type="Proteomes" id="UP000269374"/>
    </source>
</evidence>
<dbReference type="Proteomes" id="UP000269374">
    <property type="component" value="Chromosome"/>
</dbReference>
<comment type="similarity">
    <text evidence="1">Belongs to the peptidase S66 family.</text>
</comment>
<evidence type="ECO:0000313" key="6">
    <source>
        <dbReference type="EMBL" id="AYG00743.1"/>
    </source>
</evidence>
<reference evidence="6 7" key="1">
    <citation type="submission" date="2018-09" db="EMBL/GenBank/DDBJ databases">
        <title>Genome sequencing of strain 1JSPR-7.</title>
        <authorList>
            <person name="Heo J."/>
            <person name="Kim S.-J."/>
            <person name="Kwon S.-W."/>
        </authorList>
    </citation>
    <scope>NUCLEOTIDE SEQUENCE [LARGE SCALE GENOMIC DNA]</scope>
    <source>
        <strain evidence="6 7">1JSPR-7</strain>
    </source>
</reference>
<evidence type="ECO:0000256" key="1">
    <source>
        <dbReference type="ARBA" id="ARBA00010233"/>
    </source>
</evidence>
<feature type="active site" description="Charge relay system" evidence="3">
    <location>
        <position position="231"/>
    </location>
</feature>
<gene>
    <name evidence="6" type="ORF">D7I46_06345</name>
</gene>
<dbReference type="EMBL" id="CP032627">
    <property type="protein sequence ID" value="AYG00743.1"/>
    <property type="molecule type" value="Genomic_DNA"/>
</dbReference>
<evidence type="ECO:0000259" key="4">
    <source>
        <dbReference type="Pfam" id="PF02016"/>
    </source>
</evidence>
<sequence length="324" mass="36502">MNKIFPEKLKQTDEIRVISPSSSLLRTGPFDEKLKAKKRLESLGFKVTFGDHILENDLLTSSSIPSRIADFHAAFLDKNVKAILCTIGGFDANELLPYIDWEIIRKNPKIFCGFSDITVLHHAIFANTGLVTYYGPGYIAFLMDEGQDFQTAEWLKAVAGQTSYELIASDFYTSDAWYDPTQSRHLLPASWKVYNSGYARGTILGGNLNTLMLVTGTNAQVKAKCPIAFLENAEQEDFYDWDRELAHFLQVYPDISGLVIGRFPKEEQMTPEILHFILDKHPILKKIPVIYDVDFGHTQPIFTFPLGGEVEVSTDPLKIQVLNG</sequence>
<dbReference type="Pfam" id="PF02016">
    <property type="entry name" value="Peptidase_S66"/>
    <property type="match status" value="1"/>
</dbReference>
<accession>A0A387BAH3</accession>
<dbReference type="PANTHER" id="PTHR30237">
    <property type="entry name" value="MURAMOYLTETRAPEPTIDE CARBOXYPEPTIDASE"/>
    <property type="match status" value="1"/>
</dbReference>
<dbReference type="InterPro" id="IPR027478">
    <property type="entry name" value="LdcA_N"/>
</dbReference>
<dbReference type="InterPro" id="IPR027461">
    <property type="entry name" value="Carboxypeptidase_A_C_sf"/>
</dbReference>
<dbReference type="PANTHER" id="PTHR30237:SF6">
    <property type="entry name" value="CARBOXYPEPTIDASE YOCD-RELATED"/>
    <property type="match status" value="1"/>
</dbReference>
<keyword evidence="6" id="KW-0121">Carboxypeptidase</keyword>
<evidence type="ECO:0000256" key="3">
    <source>
        <dbReference type="PIRSR" id="PIRSR028757-1"/>
    </source>
</evidence>
<proteinExistence type="inferred from homology"/>
<name>A0A387BAH3_9LACT</name>
<dbReference type="InterPro" id="IPR040449">
    <property type="entry name" value="Peptidase_S66_N"/>
</dbReference>
<keyword evidence="2" id="KW-0378">Hydrolase</keyword>
<keyword evidence="7" id="KW-1185">Reference proteome</keyword>
<organism evidence="6 7">
    <name type="scientific">Lactococcus allomyrinae</name>
    <dbReference type="NCBI Taxonomy" id="2419773"/>
    <lineage>
        <taxon>Bacteria</taxon>
        <taxon>Bacillati</taxon>
        <taxon>Bacillota</taxon>
        <taxon>Bacilli</taxon>
        <taxon>Lactobacillales</taxon>
        <taxon>Streptococcaceae</taxon>
        <taxon>Lactococcus</taxon>
    </lineage>
</organism>
<keyword evidence="6" id="KW-0645">Protease</keyword>
<dbReference type="Pfam" id="PF17676">
    <property type="entry name" value="Peptidase_S66C"/>
    <property type="match status" value="1"/>
</dbReference>
<feature type="active site" description="Nucleophile" evidence="3">
    <location>
        <position position="115"/>
    </location>
</feature>
<dbReference type="OrthoDB" id="9807329at2"/>
<dbReference type="CDD" id="cd07062">
    <property type="entry name" value="Peptidase_S66_mccF_like"/>
    <property type="match status" value="1"/>
</dbReference>
<dbReference type="InterPro" id="IPR029062">
    <property type="entry name" value="Class_I_gatase-like"/>
</dbReference>
<feature type="domain" description="LD-carboxypeptidase C-terminal" evidence="5">
    <location>
        <begin position="200"/>
        <end position="312"/>
    </location>
</feature>
<evidence type="ECO:0000256" key="2">
    <source>
        <dbReference type="ARBA" id="ARBA00022801"/>
    </source>
</evidence>
<dbReference type="SUPFAM" id="SSF52317">
    <property type="entry name" value="Class I glutamine amidotransferase-like"/>
    <property type="match status" value="1"/>
</dbReference>
<evidence type="ECO:0000259" key="5">
    <source>
        <dbReference type="Pfam" id="PF17676"/>
    </source>
</evidence>
<dbReference type="InterPro" id="IPR040921">
    <property type="entry name" value="Peptidase_S66C"/>
</dbReference>
<dbReference type="GO" id="GO:0004180">
    <property type="term" value="F:carboxypeptidase activity"/>
    <property type="evidence" value="ECO:0007669"/>
    <property type="project" value="UniProtKB-KW"/>
</dbReference>
<dbReference type="KEGG" id="lact:D7I46_06345"/>
<protein>
    <submittedName>
        <fullName evidence="6">LD-carboxypeptidase</fullName>
    </submittedName>
</protein>
<dbReference type="RefSeq" id="WP_120772131.1">
    <property type="nucleotide sequence ID" value="NZ_CP032627.1"/>
</dbReference>
<dbReference type="SUPFAM" id="SSF141986">
    <property type="entry name" value="LD-carboxypeptidase A C-terminal domain-like"/>
    <property type="match status" value="1"/>
</dbReference>
<dbReference type="PIRSF" id="PIRSF028757">
    <property type="entry name" value="LD-carboxypeptidase"/>
    <property type="match status" value="1"/>
</dbReference>
<feature type="domain" description="LD-carboxypeptidase N-terminal" evidence="4">
    <location>
        <begin position="15"/>
        <end position="135"/>
    </location>
</feature>
<feature type="active site" description="Charge relay system" evidence="3">
    <location>
        <position position="297"/>
    </location>
</feature>
<dbReference type="Gene3D" id="3.40.50.10740">
    <property type="entry name" value="Class I glutamine amidotransferase-like"/>
    <property type="match status" value="1"/>
</dbReference>
<dbReference type="InterPro" id="IPR003507">
    <property type="entry name" value="S66_fam"/>
</dbReference>
<dbReference type="Gene3D" id="3.50.30.60">
    <property type="entry name" value="LD-carboxypeptidase A C-terminal domain-like"/>
    <property type="match status" value="1"/>
</dbReference>